<accession>A0ABQ5IQV8</accession>
<evidence type="ECO:0000313" key="4">
    <source>
        <dbReference type="Proteomes" id="UP001151760"/>
    </source>
</evidence>
<evidence type="ECO:0000259" key="2">
    <source>
        <dbReference type="PROSITE" id="PS50994"/>
    </source>
</evidence>
<proteinExistence type="predicted"/>
<feature type="transmembrane region" description="Helical" evidence="1">
    <location>
        <begin position="108"/>
        <end position="131"/>
    </location>
</feature>
<dbReference type="InterPro" id="IPR001584">
    <property type="entry name" value="Integrase_cat-core"/>
</dbReference>
<dbReference type="PANTHER" id="PTHR35046:SF26">
    <property type="entry name" value="RNA-DIRECTED DNA POLYMERASE"/>
    <property type="match status" value="1"/>
</dbReference>
<dbReference type="GO" id="GO:0003964">
    <property type="term" value="F:RNA-directed DNA polymerase activity"/>
    <property type="evidence" value="ECO:0007669"/>
    <property type="project" value="UniProtKB-KW"/>
</dbReference>
<dbReference type="SUPFAM" id="SSF53098">
    <property type="entry name" value="Ribonuclease H-like"/>
    <property type="match status" value="1"/>
</dbReference>
<keyword evidence="4" id="KW-1185">Reference proteome</keyword>
<reference evidence="3" key="2">
    <citation type="submission" date="2022-01" db="EMBL/GenBank/DDBJ databases">
        <authorList>
            <person name="Yamashiro T."/>
            <person name="Shiraishi A."/>
            <person name="Satake H."/>
            <person name="Nakayama K."/>
        </authorList>
    </citation>
    <scope>NUCLEOTIDE SEQUENCE</scope>
</reference>
<dbReference type="EMBL" id="BQNB010020980">
    <property type="protein sequence ID" value="GJU01608.1"/>
    <property type="molecule type" value="Genomic_DNA"/>
</dbReference>
<evidence type="ECO:0000256" key="1">
    <source>
        <dbReference type="SAM" id="Phobius"/>
    </source>
</evidence>
<comment type="caution">
    <text evidence="3">The sequence shown here is derived from an EMBL/GenBank/DDBJ whole genome shotgun (WGS) entry which is preliminary data.</text>
</comment>
<keyword evidence="1" id="KW-0812">Transmembrane</keyword>
<keyword evidence="3" id="KW-0695">RNA-directed DNA polymerase</keyword>
<dbReference type="PANTHER" id="PTHR35046">
    <property type="entry name" value="ZINC KNUCKLE (CCHC-TYPE) FAMILY PROTEIN"/>
    <property type="match status" value="1"/>
</dbReference>
<gene>
    <name evidence="3" type="ORF">Tco_1111946</name>
</gene>
<keyword evidence="1" id="KW-1133">Transmembrane helix</keyword>
<keyword evidence="1" id="KW-0472">Membrane</keyword>
<evidence type="ECO:0000313" key="3">
    <source>
        <dbReference type="EMBL" id="GJU01608.1"/>
    </source>
</evidence>
<dbReference type="InterPro" id="IPR012337">
    <property type="entry name" value="RNaseH-like_sf"/>
</dbReference>
<sequence length="141" mass="15987">MEKLARLYIDELVAMHGVPVSITSNRDGWFTSRFWQTLQKALETRLDMSTTYHPQTDGQTEHTIQTLEDMLRACVIDFGGRTQQSKKDSKFVVNYLSLCQLSDFLEQIGVLIIAIGSLVVHTVWFLLVIPIKPTVLASSRS</sequence>
<dbReference type="Gene3D" id="3.30.420.10">
    <property type="entry name" value="Ribonuclease H-like superfamily/Ribonuclease H"/>
    <property type="match status" value="1"/>
</dbReference>
<reference evidence="3" key="1">
    <citation type="journal article" date="2022" name="Int. J. Mol. Sci.">
        <title>Draft Genome of Tanacetum Coccineum: Genomic Comparison of Closely Related Tanacetum-Family Plants.</title>
        <authorList>
            <person name="Yamashiro T."/>
            <person name="Shiraishi A."/>
            <person name="Nakayama K."/>
            <person name="Satake H."/>
        </authorList>
    </citation>
    <scope>NUCLEOTIDE SEQUENCE</scope>
</reference>
<keyword evidence="3" id="KW-0548">Nucleotidyltransferase</keyword>
<dbReference type="InterPro" id="IPR036397">
    <property type="entry name" value="RNaseH_sf"/>
</dbReference>
<name>A0ABQ5IQV8_9ASTR</name>
<organism evidence="3 4">
    <name type="scientific">Tanacetum coccineum</name>
    <dbReference type="NCBI Taxonomy" id="301880"/>
    <lineage>
        <taxon>Eukaryota</taxon>
        <taxon>Viridiplantae</taxon>
        <taxon>Streptophyta</taxon>
        <taxon>Embryophyta</taxon>
        <taxon>Tracheophyta</taxon>
        <taxon>Spermatophyta</taxon>
        <taxon>Magnoliopsida</taxon>
        <taxon>eudicotyledons</taxon>
        <taxon>Gunneridae</taxon>
        <taxon>Pentapetalae</taxon>
        <taxon>asterids</taxon>
        <taxon>campanulids</taxon>
        <taxon>Asterales</taxon>
        <taxon>Asteraceae</taxon>
        <taxon>Asteroideae</taxon>
        <taxon>Anthemideae</taxon>
        <taxon>Anthemidinae</taxon>
        <taxon>Tanacetum</taxon>
    </lineage>
</organism>
<dbReference type="Proteomes" id="UP001151760">
    <property type="component" value="Unassembled WGS sequence"/>
</dbReference>
<dbReference type="PROSITE" id="PS50994">
    <property type="entry name" value="INTEGRASE"/>
    <property type="match status" value="1"/>
</dbReference>
<protein>
    <submittedName>
        <fullName evidence="3">Reverse transcriptase domain-containing protein</fullName>
    </submittedName>
</protein>
<keyword evidence="3" id="KW-0808">Transferase</keyword>
<feature type="domain" description="Integrase catalytic" evidence="2">
    <location>
        <begin position="1"/>
        <end position="72"/>
    </location>
</feature>